<comment type="caution">
    <text evidence="2">The sequence shown here is derived from an EMBL/GenBank/DDBJ whole genome shotgun (WGS) entry which is preliminary data.</text>
</comment>
<dbReference type="InterPro" id="IPR011008">
    <property type="entry name" value="Dimeric_a/b-barrel"/>
</dbReference>
<dbReference type="SUPFAM" id="SSF54909">
    <property type="entry name" value="Dimeric alpha+beta barrel"/>
    <property type="match status" value="1"/>
</dbReference>
<proteinExistence type="predicted"/>
<dbReference type="Gene3D" id="3.30.70.100">
    <property type="match status" value="1"/>
</dbReference>
<name>A0ABS3DRA2_9BACI</name>
<accession>A0ABS3DRA2</accession>
<feature type="domain" description="DUF4937" evidence="1">
    <location>
        <begin position="2"/>
        <end position="90"/>
    </location>
</feature>
<sequence>MLIKLMKCKVSPEKKEAFSEAQASWSLLREIPGFLGQAGGWSKKHPDRAFIIAFWKDRHFYDAFMKDSHDEVFHQSGQERTYERLDVQLYESLYNITGTSPADVLEKAAFLRLAFTQVKKDKLDSFLTIQENVWNPGMAASPGMTGGFFAGHTESESCYLILSSWAKEVYHRQYQSDVFPKLLTNAKPGNLVVTLTGDGCVLEENWRVTPVLMGRHS</sequence>
<dbReference type="Proteomes" id="UP000663970">
    <property type="component" value="Unassembled WGS sequence"/>
</dbReference>
<keyword evidence="3" id="KW-1185">Reference proteome</keyword>
<organism evidence="2 3">
    <name type="scientific">Halobacillus kuroshimensis</name>
    <dbReference type="NCBI Taxonomy" id="302481"/>
    <lineage>
        <taxon>Bacteria</taxon>
        <taxon>Bacillati</taxon>
        <taxon>Bacillota</taxon>
        <taxon>Bacilli</taxon>
        <taxon>Bacillales</taxon>
        <taxon>Bacillaceae</taxon>
        <taxon>Halobacillus</taxon>
    </lineage>
</organism>
<reference evidence="2 3" key="1">
    <citation type="submission" date="2020-12" db="EMBL/GenBank/DDBJ databases">
        <title>Oil enriched cultivation method for isolating marine PHA-producing bacteria.</title>
        <authorList>
            <person name="Zheng W."/>
            <person name="Yu S."/>
            <person name="Huang Y."/>
        </authorList>
    </citation>
    <scope>NUCLEOTIDE SEQUENCE [LARGE SCALE GENOMIC DNA]</scope>
    <source>
        <strain evidence="2 3">SY-2-6</strain>
    </source>
</reference>
<evidence type="ECO:0000313" key="3">
    <source>
        <dbReference type="Proteomes" id="UP000663970"/>
    </source>
</evidence>
<dbReference type="EMBL" id="JAEKJY010000001">
    <property type="protein sequence ID" value="MBN8233860.1"/>
    <property type="molecule type" value="Genomic_DNA"/>
</dbReference>
<protein>
    <submittedName>
        <fullName evidence="2">YdbC family protein</fullName>
    </submittedName>
</protein>
<gene>
    <name evidence="2" type="ORF">JF544_01315</name>
</gene>
<dbReference type="Pfam" id="PF16291">
    <property type="entry name" value="DUF4937"/>
    <property type="match status" value="1"/>
</dbReference>
<dbReference type="InterPro" id="IPR032555">
    <property type="entry name" value="DUF4937"/>
</dbReference>
<evidence type="ECO:0000313" key="2">
    <source>
        <dbReference type="EMBL" id="MBN8233860.1"/>
    </source>
</evidence>
<evidence type="ECO:0000259" key="1">
    <source>
        <dbReference type="Pfam" id="PF16291"/>
    </source>
</evidence>
<dbReference type="RefSeq" id="WP_206931872.1">
    <property type="nucleotide sequence ID" value="NZ_JAEKJY010000001.1"/>
</dbReference>